<evidence type="ECO:0000313" key="9">
    <source>
        <dbReference type="EMBL" id="VAW15049.1"/>
    </source>
</evidence>
<evidence type="ECO:0000256" key="7">
    <source>
        <dbReference type="SAM" id="Phobius"/>
    </source>
</evidence>
<dbReference type="PANTHER" id="PTHR30183">
    <property type="entry name" value="MOLYBDENUM TRANSPORT SYSTEM PERMEASE PROTEIN MODB"/>
    <property type="match status" value="1"/>
</dbReference>
<keyword evidence="2" id="KW-0813">Transport</keyword>
<feature type="transmembrane region" description="Helical" evidence="7">
    <location>
        <begin position="156"/>
        <end position="179"/>
    </location>
</feature>
<feature type="transmembrane region" description="Helical" evidence="7">
    <location>
        <begin position="105"/>
        <end position="123"/>
    </location>
</feature>
<feature type="domain" description="ABC transmembrane type-1" evidence="8">
    <location>
        <begin position="345"/>
        <end position="551"/>
    </location>
</feature>
<keyword evidence="6 7" id="KW-0472">Membrane</keyword>
<dbReference type="GO" id="GO:0005886">
    <property type="term" value="C:plasma membrane"/>
    <property type="evidence" value="ECO:0007669"/>
    <property type="project" value="UniProtKB-SubCell"/>
</dbReference>
<keyword evidence="5 7" id="KW-1133">Transmembrane helix</keyword>
<keyword evidence="4 7" id="KW-0812">Transmembrane</keyword>
<dbReference type="InterPro" id="IPR035906">
    <property type="entry name" value="MetI-like_sf"/>
</dbReference>
<dbReference type="Pfam" id="PF00528">
    <property type="entry name" value="BPD_transp_1"/>
    <property type="match status" value="2"/>
</dbReference>
<dbReference type="CDD" id="cd06261">
    <property type="entry name" value="TM_PBP2"/>
    <property type="match status" value="2"/>
</dbReference>
<feature type="transmembrane region" description="Helical" evidence="7">
    <location>
        <begin position="419"/>
        <end position="439"/>
    </location>
</feature>
<dbReference type="PROSITE" id="PS50928">
    <property type="entry name" value="ABC_TM1"/>
    <property type="match status" value="2"/>
</dbReference>
<name>A0A3B0TS37_9ZZZZ</name>
<accession>A0A3B0TS37</accession>
<feature type="transmembrane region" description="Helical" evidence="7">
    <location>
        <begin position="253"/>
        <end position="273"/>
    </location>
</feature>
<sequence>MTLVADSATHPNTAPPARTRGERLVMAAAVAVAAMIALPIVAVIVLAAFPDENIWPHLFATVLPGYVTTTGGLMAGVGLITLFVGTGTAWLVTMYTFPGRGAFEWLLLVPLAMPTYIIAYTYVDVFDYSGLVQSSLRQAFGWQSARDYWFPEIRSLGGAIFVMSFVLYPYVYLTARAAFEQQSFSMIEAARTLGHSLWSSFVRVALPMARPAIAIGVILALMETLNDIGAVQYFGVNTLTVGVYTTWLQKNNLGGAAQIATIMLAFVFLLIWIERWARQGRRFHQTVARHRFPVRHPLTGKRALAAAAVCALPIVIGFVVPGAVLAEAAITYFDADSLRGFTSNVFNSLTLATLAASLTLLFGIFLSYASRLSRTRPVRGAALAASVGYAVPGTVLAIGILVPLAGIDNFIDGVARANFGFSTGLLLSGTIFAITYAYVVRFMAISYGAIDAGFGQASPNLHLAARVLGRTPYRTLREVHLPLLKPAIATAALLVFVDAMKELPATLLLRPFNFDTLATHVYTYASLEAVEEASLSALAIVGVGILPVMLLNRTFGRRGRAGTDKT</sequence>
<comment type="subcellular location">
    <subcellularLocation>
        <location evidence="1">Cell membrane</location>
        <topology evidence="1">Multi-pass membrane protein</topology>
    </subcellularLocation>
</comment>
<evidence type="ECO:0000256" key="6">
    <source>
        <dbReference type="ARBA" id="ARBA00023136"/>
    </source>
</evidence>
<feature type="domain" description="ABC transmembrane type-1" evidence="8">
    <location>
        <begin position="67"/>
        <end position="274"/>
    </location>
</feature>
<protein>
    <submittedName>
        <fullName evidence="9">Ferric iron ABC transporter, permease protein</fullName>
    </submittedName>
</protein>
<feature type="transmembrane region" description="Helical" evidence="7">
    <location>
        <begin position="69"/>
        <end position="93"/>
    </location>
</feature>
<feature type="transmembrane region" description="Helical" evidence="7">
    <location>
        <begin position="345"/>
        <end position="369"/>
    </location>
</feature>
<feature type="transmembrane region" description="Helical" evidence="7">
    <location>
        <begin position="381"/>
        <end position="407"/>
    </location>
</feature>
<dbReference type="EMBL" id="UOEM01000082">
    <property type="protein sequence ID" value="VAW15049.1"/>
    <property type="molecule type" value="Genomic_DNA"/>
</dbReference>
<reference evidence="9" key="1">
    <citation type="submission" date="2018-06" db="EMBL/GenBank/DDBJ databases">
        <authorList>
            <person name="Zhirakovskaya E."/>
        </authorList>
    </citation>
    <scope>NUCLEOTIDE SEQUENCE</scope>
</reference>
<evidence type="ECO:0000256" key="4">
    <source>
        <dbReference type="ARBA" id="ARBA00022692"/>
    </source>
</evidence>
<evidence type="ECO:0000256" key="3">
    <source>
        <dbReference type="ARBA" id="ARBA00022475"/>
    </source>
</evidence>
<feature type="transmembrane region" description="Helical" evidence="7">
    <location>
        <begin position="533"/>
        <end position="551"/>
    </location>
</feature>
<evidence type="ECO:0000256" key="1">
    <source>
        <dbReference type="ARBA" id="ARBA00004651"/>
    </source>
</evidence>
<feature type="transmembrane region" description="Helical" evidence="7">
    <location>
        <begin position="200"/>
        <end position="222"/>
    </location>
</feature>
<evidence type="ECO:0000256" key="5">
    <source>
        <dbReference type="ARBA" id="ARBA00022989"/>
    </source>
</evidence>
<evidence type="ECO:0000259" key="8">
    <source>
        <dbReference type="PROSITE" id="PS50928"/>
    </source>
</evidence>
<dbReference type="AlphaFoldDB" id="A0A3B0TS37"/>
<dbReference type="SUPFAM" id="SSF161098">
    <property type="entry name" value="MetI-like"/>
    <property type="match status" value="2"/>
</dbReference>
<proteinExistence type="predicted"/>
<dbReference type="GO" id="GO:0055085">
    <property type="term" value="P:transmembrane transport"/>
    <property type="evidence" value="ECO:0007669"/>
    <property type="project" value="InterPro"/>
</dbReference>
<gene>
    <name evidence="9" type="ORF">MNBD_ALPHA09-815</name>
</gene>
<feature type="transmembrane region" description="Helical" evidence="7">
    <location>
        <begin position="483"/>
        <end position="500"/>
    </location>
</feature>
<organism evidence="9">
    <name type="scientific">hydrothermal vent metagenome</name>
    <dbReference type="NCBI Taxonomy" id="652676"/>
    <lineage>
        <taxon>unclassified sequences</taxon>
        <taxon>metagenomes</taxon>
        <taxon>ecological metagenomes</taxon>
    </lineage>
</organism>
<evidence type="ECO:0000256" key="2">
    <source>
        <dbReference type="ARBA" id="ARBA00022448"/>
    </source>
</evidence>
<keyword evidence="3" id="KW-1003">Cell membrane</keyword>
<dbReference type="PANTHER" id="PTHR30183:SF2">
    <property type="entry name" value="IRON UTILIZATION PROTEIN"/>
    <property type="match status" value="1"/>
</dbReference>
<dbReference type="FunFam" id="1.10.3720.10:FF:000088">
    <property type="entry name" value="Iron(III) ABC transporter, permease protein"/>
    <property type="match status" value="1"/>
</dbReference>
<feature type="transmembrane region" description="Helical" evidence="7">
    <location>
        <begin position="303"/>
        <end position="325"/>
    </location>
</feature>
<feature type="transmembrane region" description="Helical" evidence="7">
    <location>
        <begin position="24"/>
        <end position="49"/>
    </location>
</feature>
<dbReference type="InterPro" id="IPR000515">
    <property type="entry name" value="MetI-like"/>
</dbReference>
<dbReference type="Gene3D" id="1.10.3720.10">
    <property type="entry name" value="MetI-like"/>
    <property type="match status" value="2"/>
</dbReference>